<evidence type="ECO:0008006" key="4">
    <source>
        <dbReference type="Google" id="ProtNLM"/>
    </source>
</evidence>
<dbReference type="AlphaFoldDB" id="A0A3S5FCM2"/>
<gene>
    <name evidence="2" type="ORF">PXEA_LOCUS6909</name>
</gene>
<comment type="caution">
    <text evidence="2">The sequence shown here is derived from an EMBL/GenBank/DDBJ whole genome shotgun (WGS) entry which is preliminary data.</text>
</comment>
<accession>A0A3S5FCM2</accession>
<proteinExistence type="predicted"/>
<reference evidence="2" key="1">
    <citation type="submission" date="2018-11" db="EMBL/GenBank/DDBJ databases">
        <authorList>
            <consortium name="Pathogen Informatics"/>
        </authorList>
    </citation>
    <scope>NUCLEOTIDE SEQUENCE</scope>
</reference>
<evidence type="ECO:0000313" key="2">
    <source>
        <dbReference type="EMBL" id="VEL13469.1"/>
    </source>
</evidence>
<organism evidence="2 3">
    <name type="scientific">Protopolystoma xenopodis</name>
    <dbReference type="NCBI Taxonomy" id="117903"/>
    <lineage>
        <taxon>Eukaryota</taxon>
        <taxon>Metazoa</taxon>
        <taxon>Spiralia</taxon>
        <taxon>Lophotrochozoa</taxon>
        <taxon>Platyhelminthes</taxon>
        <taxon>Monogenea</taxon>
        <taxon>Polyopisthocotylea</taxon>
        <taxon>Polystomatidea</taxon>
        <taxon>Polystomatidae</taxon>
        <taxon>Protopolystoma</taxon>
    </lineage>
</organism>
<keyword evidence="1" id="KW-0732">Signal</keyword>
<dbReference type="EMBL" id="CAAALY010017876">
    <property type="protein sequence ID" value="VEL13469.1"/>
    <property type="molecule type" value="Genomic_DNA"/>
</dbReference>
<evidence type="ECO:0000256" key="1">
    <source>
        <dbReference type="SAM" id="SignalP"/>
    </source>
</evidence>
<name>A0A3S5FCM2_9PLAT</name>
<feature type="chain" id="PRO_5018587433" description="G-protein coupled receptors family 1 profile domain-containing protein" evidence="1">
    <location>
        <begin position="19"/>
        <end position="347"/>
    </location>
</feature>
<feature type="signal peptide" evidence="1">
    <location>
        <begin position="1"/>
        <end position="18"/>
    </location>
</feature>
<keyword evidence="3" id="KW-1185">Reference proteome</keyword>
<sequence>MAVVLLKVLLIVAESTHSEYGGVFDANAKHRNAYDFTCGPFFLFCSFLVVFTVTQFVDPSLPDTHLSDTSIQTTATEATDLPVPGDPSHLVDSVISVDSMDSCLNTNPIEELPFSEPNYFDSASTATMIRLLISRSLSRLDPSWFENQSVESSNRHLVGGTDVDLEPAILADDQPGEELDEREANSSLLGSELLSKSDVPIAQLLHSSNPDSSQNGCSGIGTPALRTRGLSPCLIEPSSMTALNQGLSVKPEHNGSRTHRKIDFSLDLDPIKTNPTPGLDEFSSPVLNARIIWQLTLFYNPLVLVAYGNSFVSYIAPSICSRHPSCSLHTPSTYHLPPEDSGELHQI</sequence>
<evidence type="ECO:0000313" key="3">
    <source>
        <dbReference type="Proteomes" id="UP000784294"/>
    </source>
</evidence>
<protein>
    <recommendedName>
        <fullName evidence="4">G-protein coupled receptors family 1 profile domain-containing protein</fullName>
    </recommendedName>
</protein>
<dbReference type="Proteomes" id="UP000784294">
    <property type="component" value="Unassembled WGS sequence"/>
</dbReference>